<evidence type="ECO:0000256" key="2">
    <source>
        <dbReference type="ARBA" id="ARBA00023082"/>
    </source>
</evidence>
<evidence type="ECO:0000313" key="10">
    <source>
        <dbReference type="Proteomes" id="UP001551695"/>
    </source>
</evidence>
<evidence type="ECO:0000259" key="6">
    <source>
        <dbReference type="Pfam" id="PF04539"/>
    </source>
</evidence>
<gene>
    <name evidence="9" type="ORF">AB0I48_25250</name>
</gene>
<dbReference type="InterPro" id="IPR000943">
    <property type="entry name" value="RNA_pol_sigma70"/>
</dbReference>
<keyword evidence="10" id="KW-1185">Reference proteome</keyword>
<dbReference type="InterPro" id="IPR014322">
    <property type="entry name" value="RNA_pol_sigma-B/F/G"/>
</dbReference>
<sequence>MADSAEPRSRPEQRRSHSGTESYDNLEPMFARLAEFDPDDPARAASRQDIIERCLPLAANIARRFSGRGENYDDLLQIARVGMVQAVDRFDPSYGASFLSFAVPTIMGEVRRHFRDHTWAVRVPRRLKEIQQTIGPATEKLTHELGRMPRAREIAEEIGAELTEVTQALIARNAYQSTPIDPTPEGGDSDNTPASVLDTLGADDTNYDSVEDYLAVRPLIAALPERQRQVLVWRFFDSLTQIEIAERLGCSQMQVSRILTKTLSSLREQAMRD</sequence>
<evidence type="ECO:0000256" key="4">
    <source>
        <dbReference type="ARBA" id="ARBA00023163"/>
    </source>
</evidence>
<dbReference type="InterPro" id="IPR036388">
    <property type="entry name" value="WH-like_DNA-bd_sf"/>
</dbReference>
<feature type="domain" description="RNA polymerase sigma-70 region 3" evidence="6">
    <location>
        <begin position="137"/>
        <end position="185"/>
    </location>
</feature>
<dbReference type="Pfam" id="PF04542">
    <property type="entry name" value="Sigma70_r2"/>
    <property type="match status" value="1"/>
</dbReference>
<reference evidence="9 10" key="1">
    <citation type="submission" date="2024-06" db="EMBL/GenBank/DDBJ databases">
        <title>The Natural Products Discovery Center: Release of the First 8490 Sequenced Strains for Exploring Actinobacteria Biosynthetic Diversity.</title>
        <authorList>
            <person name="Kalkreuter E."/>
            <person name="Kautsar S.A."/>
            <person name="Yang D."/>
            <person name="Bader C.D."/>
            <person name="Teijaro C.N."/>
            <person name="Fluegel L."/>
            <person name="Davis C.M."/>
            <person name="Simpson J.R."/>
            <person name="Lauterbach L."/>
            <person name="Steele A.D."/>
            <person name="Gui C."/>
            <person name="Meng S."/>
            <person name="Li G."/>
            <person name="Viehrig K."/>
            <person name="Ye F."/>
            <person name="Su P."/>
            <person name="Kiefer A.F."/>
            <person name="Nichols A."/>
            <person name="Cepeda A.J."/>
            <person name="Yan W."/>
            <person name="Fan B."/>
            <person name="Jiang Y."/>
            <person name="Adhikari A."/>
            <person name="Zheng C.-J."/>
            <person name="Schuster L."/>
            <person name="Cowan T.M."/>
            <person name="Smanski M.J."/>
            <person name="Chevrette M.G."/>
            <person name="De Carvalho L.P.S."/>
            <person name="Shen B."/>
        </authorList>
    </citation>
    <scope>NUCLEOTIDE SEQUENCE [LARGE SCALE GENOMIC DNA]</scope>
    <source>
        <strain evidence="9 10">NPDC050403</strain>
    </source>
</reference>
<name>A0ABV3FZM6_9NOCA</name>
<feature type="region of interest" description="Disordered" evidence="5">
    <location>
        <begin position="1"/>
        <end position="25"/>
    </location>
</feature>
<feature type="compositionally biased region" description="Basic and acidic residues" evidence="5">
    <location>
        <begin position="1"/>
        <end position="15"/>
    </location>
</feature>
<dbReference type="InterPro" id="IPR014284">
    <property type="entry name" value="RNA_pol_sigma-70_dom"/>
</dbReference>
<keyword evidence="2" id="KW-0731">Sigma factor</keyword>
<protein>
    <submittedName>
        <fullName evidence="9">RNA polymerase sigma factor SigF</fullName>
    </submittedName>
</protein>
<dbReference type="EMBL" id="JBFAKC010000012">
    <property type="protein sequence ID" value="MEV0710877.1"/>
    <property type="molecule type" value="Genomic_DNA"/>
</dbReference>
<dbReference type="PANTHER" id="PTHR30385">
    <property type="entry name" value="SIGMA FACTOR F FLAGELLAR"/>
    <property type="match status" value="1"/>
</dbReference>
<dbReference type="Pfam" id="PF04545">
    <property type="entry name" value="Sigma70_r4"/>
    <property type="match status" value="1"/>
</dbReference>
<keyword evidence="1" id="KW-0805">Transcription regulation</keyword>
<feature type="domain" description="RNA polymerase sigma-70 region 4" evidence="8">
    <location>
        <begin position="220"/>
        <end position="268"/>
    </location>
</feature>
<keyword evidence="4" id="KW-0804">Transcription</keyword>
<dbReference type="Gene3D" id="1.10.10.10">
    <property type="entry name" value="Winged helix-like DNA-binding domain superfamily/Winged helix DNA-binding domain"/>
    <property type="match status" value="2"/>
</dbReference>
<evidence type="ECO:0000259" key="7">
    <source>
        <dbReference type="Pfam" id="PF04542"/>
    </source>
</evidence>
<dbReference type="InterPro" id="IPR007627">
    <property type="entry name" value="RNA_pol_sigma70_r2"/>
</dbReference>
<evidence type="ECO:0000313" key="9">
    <source>
        <dbReference type="EMBL" id="MEV0710877.1"/>
    </source>
</evidence>
<feature type="domain" description="RNA polymerase sigma-70 region 2" evidence="7">
    <location>
        <begin position="50"/>
        <end position="119"/>
    </location>
</feature>
<dbReference type="SUPFAM" id="SSF88946">
    <property type="entry name" value="Sigma2 domain of RNA polymerase sigma factors"/>
    <property type="match status" value="1"/>
</dbReference>
<dbReference type="Gene3D" id="1.20.120.1810">
    <property type="match status" value="1"/>
</dbReference>
<dbReference type="InterPro" id="IPR013324">
    <property type="entry name" value="RNA_pol_sigma_r3/r4-like"/>
</dbReference>
<dbReference type="PRINTS" id="PR00046">
    <property type="entry name" value="SIGMA70FCT"/>
</dbReference>
<dbReference type="InterPro" id="IPR013325">
    <property type="entry name" value="RNA_pol_sigma_r2"/>
</dbReference>
<dbReference type="InterPro" id="IPR007624">
    <property type="entry name" value="RNA_pol_sigma70_r3"/>
</dbReference>
<evidence type="ECO:0000256" key="5">
    <source>
        <dbReference type="SAM" id="MobiDB-lite"/>
    </source>
</evidence>
<dbReference type="RefSeq" id="WP_109528107.1">
    <property type="nucleotide sequence ID" value="NZ_JBEXKW010000088.1"/>
</dbReference>
<dbReference type="NCBIfam" id="TIGR02980">
    <property type="entry name" value="SigBFG"/>
    <property type="match status" value="1"/>
</dbReference>
<dbReference type="Pfam" id="PF04539">
    <property type="entry name" value="Sigma70_r3"/>
    <property type="match status" value="1"/>
</dbReference>
<dbReference type="CDD" id="cd06171">
    <property type="entry name" value="Sigma70_r4"/>
    <property type="match status" value="1"/>
</dbReference>
<dbReference type="Proteomes" id="UP001551695">
    <property type="component" value="Unassembled WGS sequence"/>
</dbReference>
<dbReference type="NCBIfam" id="TIGR02937">
    <property type="entry name" value="sigma70-ECF"/>
    <property type="match status" value="1"/>
</dbReference>
<proteinExistence type="predicted"/>
<accession>A0ABV3FZM6</accession>
<dbReference type="PANTHER" id="PTHR30385:SF4">
    <property type="entry name" value="RNA POLYMERASE SIGMA-E FACTOR"/>
    <property type="match status" value="1"/>
</dbReference>
<organism evidence="9 10">
    <name type="scientific">Nocardia aurea</name>
    <dbReference type="NCBI Taxonomy" id="2144174"/>
    <lineage>
        <taxon>Bacteria</taxon>
        <taxon>Bacillati</taxon>
        <taxon>Actinomycetota</taxon>
        <taxon>Actinomycetes</taxon>
        <taxon>Mycobacteriales</taxon>
        <taxon>Nocardiaceae</taxon>
        <taxon>Nocardia</taxon>
    </lineage>
</organism>
<dbReference type="InterPro" id="IPR007630">
    <property type="entry name" value="RNA_pol_sigma70_r4"/>
</dbReference>
<evidence type="ECO:0000256" key="3">
    <source>
        <dbReference type="ARBA" id="ARBA00023125"/>
    </source>
</evidence>
<dbReference type="SUPFAM" id="SSF88659">
    <property type="entry name" value="Sigma3 and sigma4 domains of RNA polymerase sigma factors"/>
    <property type="match status" value="2"/>
</dbReference>
<keyword evidence="3" id="KW-0238">DNA-binding</keyword>
<evidence type="ECO:0000259" key="8">
    <source>
        <dbReference type="Pfam" id="PF04545"/>
    </source>
</evidence>
<evidence type="ECO:0000256" key="1">
    <source>
        <dbReference type="ARBA" id="ARBA00023015"/>
    </source>
</evidence>
<comment type="caution">
    <text evidence="9">The sequence shown here is derived from an EMBL/GenBank/DDBJ whole genome shotgun (WGS) entry which is preliminary data.</text>
</comment>